<dbReference type="SUPFAM" id="SSF53901">
    <property type="entry name" value="Thiolase-like"/>
    <property type="match status" value="1"/>
</dbReference>
<reference evidence="10 11" key="1">
    <citation type="submission" date="2018-06" db="EMBL/GenBank/DDBJ databases">
        <title>Genomic Encyclopedia of Type Strains, Phase IV (KMG-IV): sequencing the most valuable type-strain genomes for metagenomic binning, comparative biology and taxonomic classification.</title>
        <authorList>
            <person name="Goeker M."/>
        </authorList>
    </citation>
    <scope>NUCLEOTIDE SEQUENCE [LARGE SCALE GENOMIC DNA]</scope>
    <source>
        <strain evidence="10 11">DSM 44599</strain>
    </source>
</reference>
<dbReference type="InterPro" id="IPR001227">
    <property type="entry name" value="Ac_transferase_dom_sf"/>
</dbReference>
<dbReference type="Pfam" id="PF22953">
    <property type="entry name" value="SpnB_Rossmann"/>
    <property type="match status" value="1"/>
</dbReference>
<dbReference type="FunFam" id="3.40.366.10:FF:000002">
    <property type="entry name" value="Probable polyketide synthase 2"/>
    <property type="match status" value="1"/>
</dbReference>
<dbReference type="PANTHER" id="PTHR43775:SF51">
    <property type="entry name" value="INACTIVE PHENOLPHTHIOCEROL SYNTHESIS POLYKETIDE SYNTHASE TYPE I PKS1-RELATED"/>
    <property type="match status" value="1"/>
</dbReference>
<dbReference type="SMART" id="SM01294">
    <property type="entry name" value="PKS_PP_betabranch"/>
    <property type="match status" value="1"/>
</dbReference>
<dbReference type="PROSITE" id="PS52004">
    <property type="entry name" value="KS3_2"/>
    <property type="match status" value="1"/>
</dbReference>
<dbReference type="EMBL" id="QNRE01000015">
    <property type="protein sequence ID" value="RBO85350.1"/>
    <property type="molecule type" value="Genomic_DNA"/>
</dbReference>
<dbReference type="Gene3D" id="3.40.50.720">
    <property type="entry name" value="NAD(P)-binding Rossmann-like Domain"/>
    <property type="match status" value="2"/>
</dbReference>
<organism evidence="10 11">
    <name type="scientific">Nocardia puris</name>
    <dbReference type="NCBI Taxonomy" id="208602"/>
    <lineage>
        <taxon>Bacteria</taxon>
        <taxon>Bacillati</taxon>
        <taxon>Actinomycetota</taxon>
        <taxon>Actinomycetes</taxon>
        <taxon>Mycobacteriales</taxon>
        <taxon>Nocardiaceae</taxon>
        <taxon>Nocardia</taxon>
    </lineage>
</organism>
<dbReference type="Pfam" id="PF00109">
    <property type="entry name" value="ketoacyl-synt"/>
    <property type="match status" value="1"/>
</dbReference>
<comment type="cofactor">
    <cofactor evidence="1">
        <name>pantetheine 4'-phosphate</name>
        <dbReference type="ChEBI" id="CHEBI:47942"/>
    </cofactor>
</comment>
<dbReference type="PROSITE" id="PS00606">
    <property type="entry name" value="KS3_1"/>
    <property type="match status" value="1"/>
</dbReference>
<dbReference type="PANTHER" id="PTHR43775">
    <property type="entry name" value="FATTY ACID SYNTHASE"/>
    <property type="match status" value="1"/>
</dbReference>
<dbReference type="GO" id="GO:0004312">
    <property type="term" value="F:fatty acid synthase activity"/>
    <property type="evidence" value="ECO:0007669"/>
    <property type="project" value="TreeGrafter"/>
</dbReference>
<evidence type="ECO:0000256" key="6">
    <source>
        <dbReference type="ARBA" id="ARBA00023268"/>
    </source>
</evidence>
<dbReference type="GO" id="GO:0033068">
    <property type="term" value="P:macrolide biosynthetic process"/>
    <property type="evidence" value="ECO:0007669"/>
    <property type="project" value="UniProtKB-ARBA"/>
</dbReference>
<dbReference type="PROSITE" id="PS50075">
    <property type="entry name" value="CARRIER"/>
    <property type="match status" value="1"/>
</dbReference>
<dbReference type="STRING" id="1210090.GCA_001613185_06620"/>
<dbReference type="InterPro" id="IPR013120">
    <property type="entry name" value="FAR_NAD-bd"/>
</dbReference>
<dbReference type="SMART" id="SM00822">
    <property type="entry name" value="PKS_KR"/>
    <property type="match status" value="1"/>
</dbReference>
<dbReference type="SUPFAM" id="SSF55048">
    <property type="entry name" value="Probable ACP-binding domain of malonyl-CoA ACP transacylase"/>
    <property type="match status" value="1"/>
</dbReference>
<dbReference type="InterPro" id="IPR014030">
    <property type="entry name" value="Ketoacyl_synth_N"/>
</dbReference>
<dbReference type="SMART" id="SM00825">
    <property type="entry name" value="PKS_KS"/>
    <property type="match status" value="1"/>
</dbReference>
<dbReference type="InterPro" id="IPR016035">
    <property type="entry name" value="Acyl_Trfase/lysoPLipase"/>
</dbReference>
<keyword evidence="7" id="KW-0012">Acyltransferase</keyword>
<dbReference type="Pfam" id="PF08990">
    <property type="entry name" value="Docking"/>
    <property type="match status" value="1"/>
</dbReference>
<dbReference type="InterPro" id="IPR036291">
    <property type="entry name" value="NAD(P)-bd_dom_sf"/>
</dbReference>
<dbReference type="CDD" id="cd00833">
    <property type="entry name" value="PKS"/>
    <property type="match status" value="1"/>
</dbReference>
<dbReference type="InterPro" id="IPR015083">
    <property type="entry name" value="NorB/c/GfsB-D-like_docking"/>
</dbReference>
<dbReference type="Pfam" id="PF07993">
    <property type="entry name" value="NAD_binding_4"/>
    <property type="match status" value="1"/>
</dbReference>
<dbReference type="SUPFAM" id="SSF51735">
    <property type="entry name" value="NAD(P)-binding Rossmann-fold domains"/>
    <property type="match status" value="3"/>
</dbReference>
<dbReference type="OrthoDB" id="4516163at2"/>
<sequence length="2065" mass="216511">MSEDKKLVDYLRWTTAELSKARQRIAELESDAPESIAVVATACRYPGGVNSAAALWDLVENGVDAISEWPADRGWDVDALYDPDPEHVGTSTTRHGGFIDHATDFDAALFGISPREALGMDPQQRVLLETAWELFEAAGLDPAALRGSRTGVFVGAGEQTYLDLAAPPELEGYSMTGKLSSVVSGRLAYTFGLEGPAITVDTACSSSLVALHLAAQSLRRGECDRAVAGGVTVYGHPGGYIEFSRQRGLSPDGRCHSYGAGASGTGWSEGVGLVVLERLSDAVAAGREVLGVLRGSAVNQDGASNGLTAPSGRAQEGVVRAALVDARLSGGGVDVVEGHGTGTRLGDPIEVGALQATYGRERPEGRPLYLGSLKSNIGHSVAAAGIGGVIKMIEALRRGVLPKTLHAEAPNPHIDWSSGSIELLTEAREWPRTGEPRRAAVSSFGVSGTNAHVILEQAPEPAPAPPDPVTVTLPAVPWLVSGKTRDAARAQAERLREFAASAPDLRPLDIAYSLATTRAALDHRVAVVGTDHAELLAALAESEPVTTTAGKTAFLFTGQGAQRAGMGIELYRRFPVYAAAFDEAHEHLAPLLDRPLRDTIESGDRLDDTAITQPALFAVEIALARLLESWGVRPDFVAGHSVGEIVAAQVAGVLTLPDAAALVAARARLMSTLPRGGMLAVRADEEEVRADLPDGVNVAAVNAPGAIVLSGGIEELDTLAGVLNARGLRTRRLAVSHAFHSHHMDPILDNFRSVAGRIDLKRARIPLVSNVTGAVAAPDAHADPGYWVRHIRDTVRFADGVRALADAGVTKFVEIGPDAILSALTDDTLQDRAHVSIPVLRRTAGDAATVVSSVAAMHNHGITVAWDKVFEGAGARRITLPTYAFQRSRHWAGDSVTTVSGLGPSVGHPVLDVAVDLADGAGVVVTGRLTRRHRGLVTGTAVAPGVLVELAIRAGDELGCTELSVLTVLAPLTLPARADLHIQARVGAASETGEREVSIHSRPGGSAGPWTLHARGSVRLRIGEPGFDLTQWPPPGGQFAEVELPEDISADSPAYRLHPALLDVALAAAGEGTPTEFREVRLLSTGAAALRVLVERDDDGRTTLFLADRAGAPVATIGGVTFGAPVAINAPRPSLADMVFRVDWVPAGIADRPVRWGVLRGAGAVPEIGEPTLFTDLAEAATADKPVDAILAPLDAERADPAADARDLTTRALLLLQQWGAVEERTAAPLVVLTRRAAGPDAANVAAGAVWGLVRSAQSERPDRIVLADLDDEPASLEALSAVVGAGEPQVVVRAGRVFVPRLTRAALPTPRDAGPEECVLITGGTGSLGAALARHLVGERGVRRLVLVSRRGTDSPGAAALRAELSATGARVDIAAADVADRDSLAEVLAAHPITGIVHTAGVTDDGLIADLDPDRLAAVLRPKADAAWLLHDLTRDRDLTSFVLFSSVAATIGGPGQGNYAAANAFLDALAGHRAGLGLPATSIAWGLWEQEGGISGHLDAADKERIARGGFPPLAADDGLALFDALAAGGEAAVVATPLDVSAIRARPTTLLSGLLPTQRASAGNAAAPAALADLLADRTPDEQHALVLETVLREAASVLGHRGDDALDPARPFSESGFDSLATVEFRNRLQRALAVRLSASVAFDHPTPQALAAHVLDQWRDGRSGAATTVDYRAEVLLADDIRPADTVVQVAAGPEHILLTGASGFLGAFLLRDLIRTTSATVHCLVRGADEADATRRLLANLDFYRVTDEVDRDRVRVVAGDLAAPRIGLSDTEFDELARRIDVVYHAGATVHWLRPYESLRDANVAGTEEILRLAARHRTVPVHYVSTVGVFAGAPEDGRALAVDDPTGPAEALPSGYLRTKWVAEQRIEAARDRGLPVSVYRVDVISGDQRHGACQTRDFVWLTLKGIVQAQAAPAVPGGFFHLAPVDFVSAAIVEMAGRPEAAGRTFHLHNPSRVALPELVDRLRALGYSIADREHAEWAEAIGASGDNALVPLLDAFQAMIADTGAFYPAIDVSDTLAAIEGSGIECPPITPELFATYVRFFIESGHFPAPAAAL</sequence>
<dbReference type="CDD" id="cd08956">
    <property type="entry name" value="KR_3_FAS_SDR_x"/>
    <property type="match status" value="1"/>
</dbReference>
<dbReference type="InterPro" id="IPR036736">
    <property type="entry name" value="ACP-like_sf"/>
</dbReference>
<keyword evidence="2" id="KW-0596">Phosphopantetheine</keyword>
<dbReference type="Gene3D" id="3.40.47.10">
    <property type="match status" value="1"/>
</dbReference>
<proteinExistence type="predicted"/>
<feature type="domain" description="Ketosynthase family 3 (KS3)" evidence="9">
    <location>
        <begin position="33"/>
        <end position="457"/>
    </location>
</feature>
<evidence type="ECO:0000259" key="9">
    <source>
        <dbReference type="PROSITE" id="PS52004"/>
    </source>
</evidence>
<dbReference type="Pfam" id="PF16197">
    <property type="entry name" value="KAsynt_C_assoc"/>
    <property type="match status" value="1"/>
</dbReference>
<accession>A0A366D5P5</accession>
<evidence type="ECO:0000256" key="1">
    <source>
        <dbReference type="ARBA" id="ARBA00001957"/>
    </source>
</evidence>
<dbReference type="SMART" id="SM00826">
    <property type="entry name" value="PKS_DH"/>
    <property type="match status" value="1"/>
</dbReference>
<dbReference type="RefSeq" id="WP_067514186.1">
    <property type="nucleotide sequence ID" value="NZ_QNRE01000015.1"/>
</dbReference>
<evidence type="ECO:0000256" key="7">
    <source>
        <dbReference type="ARBA" id="ARBA00023315"/>
    </source>
</evidence>
<dbReference type="NCBIfam" id="TIGR01746">
    <property type="entry name" value="Thioester-redct"/>
    <property type="match status" value="1"/>
</dbReference>
<evidence type="ECO:0000313" key="11">
    <source>
        <dbReference type="Proteomes" id="UP000252586"/>
    </source>
</evidence>
<dbReference type="InterPro" id="IPR055123">
    <property type="entry name" value="SpnB-like_Rossmann"/>
</dbReference>
<protein>
    <submittedName>
        <fullName evidence="10">Thioester reductase-like protein</fullName>
    </submittedName>
</protein>
<evidence type="ECO:0000256" key="2">
    <source>
        <dbReference type="ARBA" id="ARBA00022450"/>
    </source>
</evidence>
<dbReference type="SMART" id="SM00827">
    <property type="entry name" value="PKS_AT"/>
    <property type="match status" value="1"/>
</dbReference>
<evidence type="ECO:0000256" key="3">
    <source>
        <dbReference type="ARBA" id="ARBA00022553"/>
    </source>
</evidence>
<dbReference type="Pfam" id="PF00698">
    <property type="entry name" value="Acyl_transf_1"/>
    <property type="match status" value="1"/>
</dbReference>
<keyword evidence="3" id="KW-0597">Phosphoprotein</keyword>
<dbReference type="GO" id="GO:0004315">
    <property type="term" value="F:3-oxoacyl-[acyl-carrier-protein] synthase activity"/>
    <property type="evidence" value="ECO:0007669"/>
    <property type="project" value="InterPro"/>
</dbReference>
<dbReference type="GO" id="GO:0006633">
    <property type="term" value="P:fatty acid biosynthetic process"/>
    <property type="evidence" value="ECO:0007669"/>
    <property type="project" value="InterPro"/>
</dbReference>
<dbReference type="SUPFAM" id="SSF47336">
    <property type="entry name" value="ACP-like"/>
    <property type="match status" value="1"/>
</dbReference>
<dbReference type="InterPro" id="IPR016036">
    <property type="entry name" value="Malonyl_transacylase_ACP-bd"/>
</dbReference>
<dbReference type="Gene3D" id="3.10.129.110">
    <property type="entry name" value="Polyketide synthase dehydratase"/>
    <property type="match status" value="2"/>
</dbReference>
<dbReference type="Pfam" id="PF08659">
    <property type="entry name" value="KR"/>
    <property type="match status" value="1"/>
</dbReference>
<evidence type="ECO:0000259" key="8">
    <source>
        <dbReference type="PROSITE" id="PS50075"/>
    </source>
</evidence>
<dbReference type="InterPro" id="IPR010080">
    <property type="entry name" value="Thioester_reductase-like_dom"/>
</dbReference>
<dbReference type="InterPro" id="IPR018201">
    <property type="entry name" value="Ketoacyl_synth_AS"/>
</dbReference>
<comment type="caution">
    <text evidence="10">The sequence shown here is derived from an EMBL/GenBank/DDBJ whole genome shotgun (WGS) entry which is preliminary data.</text>
</comment>
<keyword evidence="11" id="KW-1185">Reference proteome</keyword>
<feature type="domain" description="Carrier" evidence="8">
    <location>
        <begin position="1589"/>
        <end position="1664"/>
    </location>
</feature>
<dbReference type="InterPro" id="IPR032821">
    <property type="entry name" value="PKS_assoc"/>
</dbReference>
<evidence type="ECO:0000256" key="5">
    <source>
        <dbReference type="ARBA" id="ARBA00023194"/>
    </source>
</evidence>
<dbReference type="SMART" id="SM00823">
    <property type="entry name" value="PKS_PP"/>
    <property type="match status" value="1"/>
</dbReference>
<dbReference type="SUPFAM" id="SSF52151">
    <property type="entry name" value="FabD/lysophospholipase-like"/>
    <property type="match status" value="1"/>
</dbReference>
<dbReference type="InterPro" id="IPR009081">
    <property type="entry name" value="PP-bd_ACP"/>
</dbReference>
<keyword evidence="6" id="KW-0511">Multifunctional enzyme</keyword>
<dbReference type="InterPro" id="IPR013968">
    <property type="entry name" value="PKS_KR"/>
</dbReference>
<dbReference type="FunFam" id="3.40.47.10:FF:000019">
    <property type="entry name" value="Polyketide synthase type I"/>
    <property type="match status" value="1"/>
</dbReference>
<evidence type="ECO:0000313" key="10">
    <source>
        <dbReference type="EMBL" id="RBO85350.1"/>
    </source>
</evidence>
<dbReference type="InterPro" id="IPR020806">
    <property type="entry name" value="PKS_PP-bd"/>
</dbReference>
<dbReference type="Gene3D" id="3.40.366.10">
    <property type="entry name" value="Malonyl-Coenzyme A Acyl Carrier Protein, domain 2"/>
    <property type="match status" value="1"/>
</dbReference>
<name>A0A366D5P5_9NOCA</name>
<dbReference type="InterPro" id="IPR057326">
    <property type="entry name" value="KR_dom"/>
</dbReference>
<dbReference type="InterPro" id="IPR014043">
    <property type="entry name" value="Acyl_transferase_dom"/>
</dbReference>
<dbReference type="InterPro" id="IPR016039">
    <property type="entry name" value="Thiolase-like"/>
</dbReference>
<dbReference type="CDD" id="cd05235">
    <property type="entry name" value="SDR_e1"/>
    <property type="match status" value="1"/>
</dbReference>
<evidence type="ECO:0000256" key="4">
    <source>
        <dbReference type="ARBA" id="ARBA00022679"/>
    </source>
</evidence>
<dbReference type="GO" id="GO:0031177">
    <property type="term" value="F:phosphopantetheine binding"/>
    <property type="evidence" value="ECO:0007669"/>
    <property type="project" value="InterPro"/>
</dbReference>
<dbReference type="Pfam" id="PF00550">
    <property type="entry name" value="PP-binding"/>
    <property type="match status" value="1"/>
</dbReference>
<dbReference type="Gene3D" id="1.10.1200.10">
    <property type="entry name" value="ACP-like"/>
    <property type="match status" value="1"/>
</dbReference>
<keyword evidence="5" id="KW-0045">Antibiotic biosynthesis</keyword>
<dbReference type="Proteomes" id="UP000252586">
    <property type="component" value="Unassembled WGS sequence"/>
</dbReference>
<dbReference type="InterPro" id="IPR050091">
    <property type="entry name" value="PKS_NRPS_Biosynth_Enz"/>
</dbReference>
<dbReference type="InterPro" id="IPR014031">
    <property type="entry name" value="Ketoacyl_synth_C"/>
</dbReference>
<dbReference type="InterPro" id="IPR042104">
    <property type="entry name" value="PKS_dehydratase_sf"/>
</dbReference>
<gene>
    <name evidence="10" type="ORF">DFR74_115199</name>
</gene>
<dbReference type="InterPro" id="IPR049552">
    <property type="entry name" value="PKS_DH_N"/>
</dbReference>
<dbReference type="InterPro" id="IPR020807">
    <property type="entry name" value="PKS_DH"/>
</dbReference>
<dbReference type="Pfam" id="PF02801">
    <property type="entry name" value="Ketoacyl-synt_C"/>
    <property type="match status" value="1"/>
</dbReference>
<dbReference type="Pfam" id="PF21089">
    <property type="entry name" value="PKS_DH_N"/>
    <property type="match status" value="1"/>
</dbReference>
<dbReference type="Gene3D" id="3.30.70.3290">
    <property type="match status" value="1"/>
</dbReference>
<keyword evidence="4" id="KW-0808">Transferase</keyword>
<dbReference type="InterPro" id="IPR020841">
    <property type="entry name" value="PKS_Beta-ketoAc_synthase_dom"/>
</dbReference>